<evidence type="ECO:0000313" key="2">
    <source>
        <dbReference type="EMBL" id="KAK9819651.1"/>
    </source>
</evidence>
<reference evidence="2 3" key="1">
    <citation type="journal article" date="2024" name="Nat. Commun.">
        <title>Phylogenomics reveals the evolutionary origins of lichenization in chlorophyte algae.</title>
        <authorList>
            <person name="Puginier C."/>
            <person name="Libourel C."/>
            <person name="Otte J."/>
            <person name="Skaloud P."/>
            <person name="Haon M."/>
            <person name="Grisel S."/>
            <person name="Petersen M."/>
            <person name="Berrin J.G."/>
            <person name="Delaux P.M."/>
            <person name="Dal Grande F."/>
            <person name="Keller J."/>
        </authorList>
    </citation>
    <scope>NUCLEOTIDE SEQUENCE [LARGE SCALE GENOMIC DNA]</scope>
    <source>
        <strain evidence="2 3">SAG 2043</strain>
    </source>
</reference>
<sequence>MDDSGGDTGRWFDDYLWWEFWYDTDNPPPASKTPSQEESQGSEPGFFARLFGGARAEDAPAGEAALQSELRSASQAEPSAAKPGWFEWLTGGTEGNSRDSTQGDRYTADKPASSWWSSADHDSASTSHTSSSSHDWSSSYSSSHDHTSSYDHSSTSDYSSSDYGGDSGDSGGDCGGSDD</sequence>
<dbReference type="AlphaFoldDB" id="A0AAW1QEK5"/>
<comment type="caution">
    <text evidence="2">The sequence shown here is derived from an EMBL/GenBank/DDBJ whole genome shotgun (WGS) entry which is preliminary data.</text>
</comment>
<feature type="region of interest" description="Disordered" evidence="1">
    <location>
        <begin position="26"/>
        <end position="179"/>
    </location>
</feature>
<keyword evidence="3" id="KW-1185">Reference proteome</keyword>
<organism evidence="2 3">
    <name type="scientific">[Myrmecia] bisecta</name>
    <dbReference type="NCBI Taxonomy" id="41462"/>
    <lineage>
        <taxon>Eukaryota</taxon>
        <taxon>Viridiplantae</taxon>
        <taxon>Chlorophyta</taxon>
        <taxon>core chlorophytes</taxon>
        <taxon>Trebouxiophyceae</taxon>
        <taxon>Trebouxiales</taxon>
        <taxon>Trebouxiaceae</taxon>
        <taxon>Myrmecia</taxon>
    </lineage>
</organism>
<dbReference type="EMBL" id="JALJOR010000003">
    <property type="protein sequence ID" value="KAK9819651.1"/>
    <property type="molecule type" value="Genomic_DNA"/>
</dbReference>
<proteinExistence type="predicted"/>
<evidence type="ECO:0000313" key="3">
    <source>
        <dbReference type="Proteomes" id="UP001489004"/>
    </source>
</evidence>
<name>A0AAW1QEK5_9CHLO</name>
<feature type="compositionally biased region" description="Low complexity" evidence="1">
    <location>
        <begin position="150"/>
        <end position="164"/>
    </location>
</feature>
<dbReference type="Proteomes" id="UP001489004">
    <property type="component" value="Unassembled WGS sequence"/>
</dbReference>
<evidence type="ECO:0000256" key="1">
    <source>
        <dbReference type="SAM" id="MobiDB-lite"/>
    </source>
</evidence>
<feature type="compositionally biased region" description="Low complexity" evidence="1">
    <location>
        <begin position="112"/>
        <end position="142"/>
    </location>
</feature>
<feature type="compositionally biased region" description="Polar residues" evidence="1">
    <location>
        <begin position="32"/>
        <end position="42"/>
    </location>
</feature>
<feature type="compositionally biased region" description="Gly residues" evidence="1">
    <location>
        <begin position="165"/>
        <end position="179"/>
    </location>
</feature>
<accession>A0AAW1QEK5</accession>
<protein>
    <submittedName>
        <fullName evidence="2">Uncharacterized protein</fullName>
    </submittedName>
</protein>
<gene>
    <name evidence="2" type="ORF">WJX72_000772</name>
</gene>